<reference evidence="6 7" key="1">
    <citation type="submission" date="2023-07" db="EMBL/GenBank/DDBJ databases">
        <title>Genomic Encyclopedia of Type Strains, Phase IV (KMG-IV): sequencing the most valuable type-strain genomes for metagenomic binning, comparative biology and taxonomic classification.</title>
        <authorList>
            <person name="Goeker M."/>
        </authorList>
    </citation>
    <scope>NUCLEOTIDE SEQUENCE [LARGE SCALE GENOMIC DNA]</scope>
    <source>
        <strain evidence="6 7">DSM 22616</strain>
    </source>
</reference>
<keyword evidence="2 5" id="KW-0812">Transmembrane</keyword>
<keyword evidence="7" id="KW-1185">Reference proteome</keyword>
<gene>
    <name evidence="6" type="ORF">J2S72_000988</name>
</gene>
<evidence type="ECO:0000313" key="7">
    <source>
        <dbReference type="Proteomes" id="UP001236559"/>
    </source>
</evidence>
<dbReference type="InterPro" id="IPR003339">
    <property type="entry name" value="ABC/ECF_trnsptr_transmembrane"/>
</dbReference>
<feature type="transmembrane region" description="Helical" evidence="5">
    <location>
        <begin position="142"/>
        <end position="159"/>
    </location>
</feature>
<dbReference type="CDD" id="cd16914">
    <property type="entry name" value="EcfT"/>
    <property type="match status" value="1"/>
</dbReference>
<evidence type="ECO:0000313" key="6">
    <source>
        <dbReference type="EMBL" id="MDQ0274967.1"/>
    </source>
</evidence>
<comment type="subcellular location">
    <subcellularLocation>
        <location evidence="1">Membrane</location>
        <topology evidence="1">Multi-pass membrane protein</topology>
    </subcellularLocation>
</comment>
<dbReference type="Pfam" id="PF02361">
    <property type="entry name" value="CbiQ"/>
    <property type="match status" value="1"/>
</dbReference>
<evidence type="ECO:0000256" key="1">
    <source>
        <dbReference type="ARBA" id="ARBA00004141"/>
    </source>
</evidence>
<sequence length="253" mass="28561">MEHIFTTNSLATGRKKVFCKGEKNYIEGYQLLDKINPLTIVGLILLFSVILTVGEQSQYLFSLIFVLGLLFLFSIRKAFRTICSLLIVWGLIYLLKPHLGNVLVGSIYTMLLIVLKFAPLFILGKVLSSYSSSHLIAAFRKIGIDGGIGIGITVFFRFIPEISIRMKEINNGMKIRGFKASIFKPIKTFELYFVPLMYKCIDISDTLTCSIISKGIEYDGKKTSFHDVKFTFIDIVMLMIGIILVLVSVWKIS</sequence>
<dbReference type="Proteomes" id="UP001236559">
    <property type="component" value="Unassembled WGS sequence"/>
</dbReference>
<evidence type="ECO:0000256" key="2">
    <source>
        <dbReference type="ARBA" id="ARBA00022692"/>
    </source>
</evidence>
<evidence type="ECO:0000256" key="4">
    <source>
        <dbReference type="ARBA" id="ARBA00023136"/>
    </source>
</evidence>
<keyword evidence="4 5" id="KW-0472">Membrane</keyword>
<comment type="caution">
    <text evidence="6">The sequence shown here is derived from an EMBL/GenBank/DDBJ whole genome shotgun (WGS) entry which is preliminary data.</text>
</comment>
<feature type="transmembrane region" description="Helical" evidence="5">
    <location>
        <begin position="230"/>
        <end position="250"/>
    </location>
</feature>
<feature type="transmembrane region" description="Helical" evidence="5">
    <location>
        <begin position="59"/>
        <end position="79"/>
    </location>
</feature>
<evidence type="ECO:0000256" key="5">
    <source>
        <dbReference type="SAM" id="Phobius"/>
    </source>
</evidence>
<keyword evidence="3 5" id="KW-1133">Transmembrane helix</keyword>
<name>A0ABU0AUL4_9FIRM</name>
<evidence type="ECO:0000256" key="3">
    <source>
        <dbReference type="ARBA" id="ARBA00022989"/>
    </source>
</evidence>
<feature type="transmembrane region" description="Helical" evidence="5">
    <location>
        <begin position="99"/>
        <end position="122"/>
    </location>
</feature>
<protein>
    <submittedName>
        <fullName evidence="6">Energy-coupling factor transport system permease protein</fullName>
    </submittedName>
</protein>
<organism evidence="6 7">
    <name type="scientific">Peptoniphilus koenoeneniae</name>
    <dbReference type="NCBI Taxonomy" id="507751"/>
    <lineage>
        <taxon>Bacteria</taxon>
        <taxon>Bacillati</taxon>
        <taxon>Bacillota</taxon>
        <taxon>Tissierellia</taxon>
        <taxon>Tissierellales</taxon>
        <taxon>Peptoniphilaceae</taxon>
        <taxon>Peptoniphilus</taxon>
    </lineage>
</organism>
<proteinExistence type="predicted"/>
<dbReference type="EMBL" id="JAUSTN010000004">
    <property type="protein sequence ID" value="MDQ0274967.1"/>
    <property type="molecule type" value="Genomic_DNA"/>
</dbReference>
<feature type="transmembrane region" description="Helical" evidence="5">
    <location>
        <begin position="35"/>
        <end position="53"/>
    </location>
</feature>
<accession>A0ABU0AUL4</accession>